<gene>
    <name evidence="3" type="ORF">CDL18_01825</name>
</gene>
<evidence type="ECO:0000313" key="3">
    <source>
        <dbReference type="EMBL" id="PLT58334.1"/>
    </source>
</evidence>
<dbReference type="NCBIfam" id="TIGR02384">
    <property type="entry name" value="RelB_DinJ"/>
    <property type="match status" value="1"/>
</dbReference>
<evidence type="ECO:0000256" key="1">
    <source>
        <dbReference type="ARBA" id="ARBA00010562"/>
    </source>
</evidence>
<dbReference type="EMBL" id="NIHM01000001">
    <property type="protein sequence ID" value="PLT58334.1"/>
    <property type="molecule type" value="Genomic_DNA"/>
</dbReference>
<proteinExistence type="inferred from homology"/>
<comment type="similarity">
    <text evidence="1">Belongs to the RelB/DinJ antitoxin family.</text>
</comment>
<dbReference type="InterPro" id="IPR007337">
    <property type="entry name" value="RelB/DinJ"/>
</dbReference>
<dbReference type="Pfam" id="PF04221">
    <property type="entry name" value="RelB"/>
    <property type="match status" value="1"/>
</dbReference>
<dbReference type="Proteomes" id="UP000234849">
    <property type="component" value="Unassembled WGS sequence"/>
</dbReference>
<evidence type="ECO:0000313" key="4">
    <source>
        <dbReference type="Proteomes" id="UP000234849"/>
    </source>
</evidence>
<dbReference type="AlphaFoldDB" id="A0A2N5NN74"/>
<dbReference type="GO" id="GO:0006355">
    <property type="term" value="P:regulation of DNA-templated transcription"/>
    <property type="evidence" value="ECO:0007669"/>
    <property type="project" value="InterPro"/>
</dbReference>
<reference evidence="3 4" key="1">
    <citation type="journal article" date="2017" name="Genome Med.">
        <title>A novel Ruminococcus gnavus clade enriched in inflammatory bowel disease patients.</title>
        <authorList>
            <person name="Hall A.B."/>
            <person name="Yassour M."/>
            <person name="Sauk J."/>
            <person name="Garner A."/>
            <person name="Jiang X."/>
            <person name="Arthur T."/>
            <person name="Lagoudas G.K."/>
            <person name="Vatanen T."/>
            <person name="Fornelos N."/>
            <person name="Wilson R."/>
            <person name="Bertha M."/>
            <person name="Cohen M."/>
            <person name="Garber J."/>
            <person name="Khalili H."/>
            <person name="Gevers D."/>
            <person name="Ananthakrishnan A.N."/>
            <person name="Kugathasan S."/>
            <person name="Lander E.S."/>
            <person name="Blainey P."/>
            <person name="Vlamakis H."/>
            <person name="Xavier R.J."/>
            <person name="Huttenhower C."/>
        </authorList>
    </citation>
    <scope>NUCLEOTIDE SEQUENCE [LARGE SCALE GENOMIC DNA]</scope>
    <source>
        <strain evidence="3 4">RJX1118</strain>
    </source>
</reference>
<protein>
    <recommendedName>
        <fullName evidence="5">Type II toxin-antitoxin system RelB/DinJ family antitoxin</fullName>
    </recommendedName>
</protein>
<name>A0A2N5NN74_MEDGN</name>
<evidence type="ECO:0000256" key="2">
    <source>
        <dbReference type="ARBA" id="ARBA00022649"/>
    </source>
</evidence>
<evidence type="ECO:0008006" key="5">
    <source>
        <dbReference type="Google" id="ProtNLM"/>
    </source>
</evidence>
<sequence length="144" mass="16395">MARTANVFARVEPEVKEQAEQVLDRLGILMSNAVGMFLRQIVLQRGIPFEMKLPAYEEPVVYGSLTKEQFNAEIEKGMEDIRAGRVYSADEVEAEIKRTVHNPYTSMTEEEMLQRLEQSGESSKKGNYRNADDVISDMRGKYGL</sequence>
<dbReference type="InterPro" id="IPR013321">
    <property type="entry name" value="Arc_rbn_hlx_hlx"/>
</dbReference>
<organism evidence="3 4">
    <name type="scientific">Mediterraneibacter gnavus</name>
    <name type="common">Ruminococcus gnavus</name>
    <dbReference type="NCBI Taxonomy" id="33038"/>
    <lineage>
        <taxon>Bacteria</taxon>
        <taxon>Bacillati</taxon>
        <taxon>Bacillota</taxon>
        <taxon>Clostridia</taxon>
        <taxon>Lachnospirales</taxon>
        <taxon>Lachnospiraceae</taxon>
        <taxon>Mediterraneibacter</taxon>
    </lineage>
</organism>
<dbReference type="GO" id="GO:0006351">
    <property type="term" value="P:DNA-templated transcription"/>
    <property type="evidence" value="ECO:0007669"/>
    <property type="project" value="TreeGrafter"/>
</dbReference>
<keyword evidence="2" id="KW-1277">Toxin-antitoxin system</keyword>
<accession>A0A2N5NN74</accession>
<dbReference type="Gene3D" id="1.10.1220.10">
    <property type="entry name" value="Met repressor-like"/>
    <property type="match status" value="1"/>
</dbReference>
<dbReference type="PANTHER" id="PTHR38781">
    <property type="entry name" value="ANTITOXIN DINJ-RELATED"/>
    <property type="match status" value="1"/>
</dbReference>
<comment type="caution">
    <text evidence="3">The sequence shown here is derived from an EMBL/GenBank/DDBJ whole genome shotgun (WGS) entry which is preliminary data.</text>
</comment>
<dbReference type="PANTHER" id="PTHR38781:SF1">
    <property type="entry name" value="ANTITOXIN DINJ-RELATED"/>
    <property type="match status" value="1"/>
</dbReference>